<evidence type="ECO:0000256" key="1">
    <source>
        <dbReference type="SAM" id="MobiDB-lite"/>
    </source>
</evidence>
<feature type="compositionally biased region" description="Polar residues" evidence="1">
    <location>
        <begin position="163"/>
        <end position="173"/>
    </location>
</feature>
<feature type="region of interest" description="Disordered" evidence="1">
    <location>
        <begin position="1"/>
        <end position="33"/>
    </location>
</feature>
<protein>
    <submittedName>
        <fullName evidence="2">Uncharacterized protein</fullName>
    </submittedName>
</protein>
<name>A0A6D2JWM1_9BRAS</name>
<dbReference type="EMBL" id="CACVBM020001248">
    <property type="protein sequence ID" value="CAA7041545.1"/>
    <property type="molecule type" value="Genomic_DNA"/>
</dbReference>
<accession>A0A6D2JWM1</accession>
<dbReference type="Proteomes" id="UP000467841">
    <property type="component" value="Unassembled WGS sequence"/>
</dbReference>
<feature type="compositionally biased region" description="Basic and acidic residues" evidence="1">
    <location>
        <begin position="120"/>
        <end position="131"/>
    </location>
</feature>
<feature type="region of interest" description="Disordered" evidence="1">
    <location>
        <begin position="46"/>
        <end position="173"/>
    </location>
</feature>
<evidence type="ECO:0000313" key="2">
    <source>
        <dbReference type="EMBL" id="CAA7041545.1"/>
    </source>
</evidence>
<feature type="compositionally biased region" description="Basic residues" evidence="1">
    <location>
        <begin position="58"/>
        <end position="78"/>
    </location>
</feature>
<keyword evidence="3" id="KW-1185">Reference proteome</keyword>
<sequence length="173" mass="19193">MSRKGVIAKRVKTAPDGHIENQRPNAQSGWPRNACSALGQNVFRPTECLGQSPTLGRSRTRPGKLKSRGRPTPRHKPRTTSARAGKRLAAAQLPRVPRCTPSEPGNYAHVRPRPSAKSYPSDHSRPTEIIRPRPFRLGRPLNIRPRPFRLGQRPDCPADRPNPHNSSPKPAPT</sequence>
<feature type="compositionally biased region" description="Basic residues" evidence="1">
    <location>
        <begin position="1"/>
        <end position="12"/>
    </location>
</feature>
<evidence type="ECO:0000313" key="3">
    <source>
        <dbReference type="Proteomes" id="UP000467841"/>
    </source>
</evidence>
<comment type="caution">
    <text evidence="2">The sequence shown here is derived from an EMBL/GenBank/DDBJ whole genome shotgun (WGS) entry which is preliminary data.</text>
</comment>
<reference evidence="2" key="1">
    <citation type="submission" date="2020-01" db="EMBL/GenBank/DDBJ databases">
        <authorList>
            <person name="Mishra B."/>
        </authorList>
    </citation>
    <scope>NUCLEOTIDE SEQUENCE [LARGE SCALE GENOMIC DNA]</scope>
</reference>
<gene>
    <name evidence="2" type="ORF">MERR_LOCUS28780</name>
</gene>
<proteinExistence type="predicted"/>
<dbReference type="AlphaFoldDB" id="A0A6D2JWM1"/>
<organism evidence="2 3">
    <name type="scientific">Microthlaspi erraticum</name>
    <dbReference type="NCBI Taxonomy" id="1685480"/>
    <lineage>
        <taxon>Eukaryota</taxon>
        <taxon>Viridiplantae</taxon>
        <taxon>Streptophyta</taxon>
        <taxon>Embryophyta</taxon>
        <taxon>Tracheophyta</taxon>
        <taxon>Spermatophyta</taxon>
        <taxon>Magnoliopsida</taxon>
        <taxon>eudicotyledons</taxon>
        <taxon>Gunneridae</taxon>
        <taxon>Pentapetalae</taxon>
        <taxon>rosids</taxon>
        <taxon>malvids</taxon>
        <taxon>Brassicales</taxon>
        <taxon>Brassicaceae</taxon>
        <taxon>Coluteocarpeae</taxon>
        <taxon>Microthlaspi</taxon>
    </lineage>
</organism>